<dbReference type="Pfam" id="PF23359">
    <property type="entry name" value="Lsr2_DNA-bd"/>
    <property type="match status" value="1"/>
</dbReference>
<dbReference type="Gene3D" id="3.30.60.230">
    <property type="entry name" value="Lsr2, dimerization domain"/>
    <property type="match status" value="1"/>
</dbReference>
<feature type="domain" description="Lsr2 dimerization" evidence="3">
    <location>
        <begin position="34"/>
        <end position="92"/>
    </location>
</feature>
<evidence type="ECO:0000313" key="5">
    <source>
        <dbReference type="EMBL" id="RQN09273.1"/>
    </source>
</evidence>
<dbReference type="InterPro" id="IPR042261">
    <property type="entry name" value="Lsr2-like_dimerization"/>
</dbReference>
<dbReference type="GO" id="GO:0003677">
    <property type="term" value="F:DNA binding"/>
    <property type="evidence" value="ECO:0007669"/>
    <property type="project" value="UniProtKB-KW"/>
</dbReference>
<keyword evidence="1" id="KW-0238">DNA-binding</keyword>
<comment type="caution">
    <text evidence="5">The sequence shown here is derived from an EMBL/GenBank/DDBJ whole genome shotgun (WGS) entry which is preliminary data.</text>
</comment>
<dbReference type="InterPro" id="IPR036625">
    <property type="entry name" value="E3-bd_dom_sf"/>
</dbReference>
<dbReference type="InterPro" id="IPR055370">
    <property type="entry name" value="Lsr2_DNA-bd"/>
</dbReference>
<dbReference type="AlphaFoldDB" id="A0A3N6X6L1"/>
<dbReference type="Pfam" id="PF11774">
    <property type="entry name" value="Lsr2"/>
    <property type="match status" value="1"/>
</dbReference>
<proteinExistence type="predicted"/>
<accession>A0A3N6X6L1</accession>
<dbReference type="Gene3D" id="4.10.320.10">
    <property type="entry name" value="E3-binding domain"/>
    <property type="match status" value="1"/>
</dbReference>
<dbReference type="EMBL" id="RQJX01000003">
    <property type="protein sequence ID" value="RQN09273.1"/>
    <property type="molecule type" value="Genomic_DNA"/>
</dbReference>
<feature type="region of interest" description="Disordered" evidence="2">
    <location>
        <begin position="89"/>
        <end position="127"/>
    </location>
</feature>
<feature type="domain" description="Lsr2 DNA-binding" evidence="4">
    <location>
        <begin position="112"/>
        <end position="146"/>
    </location>
</feature>
<evidence type="ECO:0000259" key="3">
    <source>
        <dbReference type="Pfam" id="PF11774"/>
    </source>
</evidence>
<feature type="compositionally biased region" description="Basic and acidic residues" evidence="2">
    <location>
        <begin position="116"/>
        <end position="126"/>
    </location>
</feature>
<dbReference type="InterPro" id="IPR024412">
    <property type="entry name" value="Lsr2_dim_dom"/>
</dbReference>
<evidence type="ECO:0000256" key="1">
    <source>
        <dbReference type="ARBA" id="ARBA00023125"/>
    </source>
</evidence>
<dbReference type="GO" id="GO:0016746">
    <property type="term" value="F:acyltransferase activity"/>
    <property type="evidence" value="ECO:0007669"/>
    <property type="project" value="InterPro"/>
</dbReference>
<gene>
    <name evidence="5" type="ORF">EHW97_03205</name>
</gene>
<reference evidence="5 6" key="1">
    <citation type="submission" date="2018-11" db="EMBL/GenBank/DDBJ databases">
        <authorList>
            <person name="Li F."/>
        </authorList>
    </citation>
    <scope>NUCLEOTIDE SEQUENCE [LARGE SCALE GENOMIC DNA]</scope>
    <source>
        <strain evidence="5 6">YS17T</strain>
    </source>
</reference>
<name>A0A3N6X6L1_9ACTN</name>
<evidence type="ECO:0000256" key="2">
    <source>
        <dbReference type="SAM" id="MobiDB-lite"/>
    </source>
</evidence>
<evidence type="ECO:0000313" key="6">
    <source>
        <dbReference type="Proteomes" id="UP000275225"/>
    </source>
</evidence>
<dbReference type="Proteomes" id="UP000275225">
    <property type="component" value="Unassembled WGS sequence"/>
</dbReference>
<protein>
    <submittedName>
        <fullName evidence="5">Lsr2 family protein</fullName>
    </submittedName>
</protein>
<dbReference type="OrthoDB" id="4113332at2"/>
<sequence>MFTTSAKAERTSPSFRCSRRIAAPTQNTYSRIVAKKTIEKFFSDISGEEIESGTPTLTFAFDGTTYEIDVTDKEKSEIEKAFAPYIRAGRKASGAGNTRRRTRRSSGSSNSGSQAKEVRAWAKEQGIEVPARGRIPAEVLEKYNAAN</sequence>
<keyword evidence="6" id="KW-1185">Reference proteome</keyword>
<evidence type="ECO:0000259" key="4">
    <source>
        <dbReference type="Pfam" id="PF23359"/>
    </source>
</evidence>
<organism evidence="5 6">
    <name type="scientific">Aeromicrobium camelliae</name>
    <dbReference type="NCBI Taxonomy" id="1538144"/>
    <lineage>
        <taxon>Bacteria</taxon>
        <taxon>Bacillati</taxon>
        <taxon>Actinomycetota</taxon>
        <taxon>Actinomycetes</taxon>
        <taxon>Propionibacteriales</taxon>
        <taxon>Nocardioidaceae</taxon>
        <taxon>Aeromicrobium</taxon>
    </lineage>
</organism>